<dbReference type="InterPro" id="IPR036869">
    <property type="entry name" value="J_dom_sf"/>
</dbReference>
<dbReference type="AlphaFoldDB" id="A0A2T2P7X4"/>
<dbReference type="InterPro" id="IPR051964">
    <property type="entry name" value="Chaperone_stress_response"/>
</dbReference>
<dbReference type="PANTHER" id="PTHR44029">
    <property type="entry name" value="DNAJ HOMOLOG SUBFAMILY C MEMBER 21"/>
    <property type="match status" value="1"/>
</dbReference>
<sequence>MAKADYSRNLYADLGVQADADDNDIRRAFRQLALKYHPDRNPGRETEVTAKFQQIQAAHEILSDRAQRIKYDNERRKYRNSGIPPYNPNAPRTRPQPSTRNTYSTPSGAYYRPPPPKPPPQNYQPPPPRPPPPPQYGTSYATGADRFTSRNFRAPPTAKRADARPSAESKADTFTAWQKMKPSRAEPQAQPKPSNPNNPNGAPFGRSQSTRTPSSKKGFDPASGTGDEGQARSSYRSNYDRPMQTPPQTADSPKHFKSQAAEDIPYAEGNRVRTPYYSTASGERTNMFGEGLGRSASVRNSPTHSNRGSTEGGSFSDSGRRAQRNSYGGSKNPFPGVYPDSDSSSESEAEVFRGRPKKEPRPRKPAPKQQTEWGPSTFSTPAANTKLSPDPPNPFKSKSEESINMKFSPSDWNGTFQGQPDYFAPNMANKPSKGRASPTRGRQSQRTTTDRGGQSQPPPQVPPFMQPQTAPMPPPPPPPPLNTHFPPPPSGPPPNASKFTPEAWHQTFKDPSFAYPVKETETSPRRGSTNTKRPKAPRKQSATTNGVNITETGGEQARPKYQAFAEETDTTDGDAMDIDPDTSPASKSKTTKNGTRSSRTQRPRSATATNGTSRPLGSGIDALAGLQNLQNVEPFASKAGLTDFNDFKQHLPFQSQPSNQHPKKANTAQKLKFPHVPKAPAAPDRPDRENVKQYFTRMQQYVRSFRDYNRIMTAHFASRDAELDDLDDHFIHNYGETSKKLGFSSYVHRVQEDEEVLETWKTAQDMHMQALRKCQDVRALAAKFFPAPAMPTQQPVSNNTF</sequence>
<dbReference type="InterPro" id="IPR018253">
    <property type="entry name" value="DnaJ_domain_CS"/>
</dbReference>
<evidence type="ECO:0000313" key="4">
    <source>
        <dbReference type="Proteomes" id="UP000240883"/>
    </source>
</evidence>
<evidence type="ECO:0000313" key="3">
    <source>
        <dbReference type="EMBL" id="PSN73666.1"/>
    </source>
</evidence>
<protein>
    <recommendedName>
        <fullName evidence="2">J domain-containing protein</fullName>
    </recommendedName>
</protein>
<feature type="compositionally biased region" description="Polar residues" evidence="1">
    <location>
        <begin position="405"/>
        <end position="418"/>
    </location>
</feature>
<dbReference type="SMART" id="SM00271">
    <property type="entry name" value="DnaJ"/>
    <property type="match status" value="1"/>
</dbReference>
<dbReference type="Pfam" id="PF00226">
    <property type="entry name" value="DnaJ"/>
    <property type="match status" value="1"/>
</dbReference>
<dbReference type="CDD" id="cd06257">
    <property type="entry name" value="DnaJ"/>
    <property type="match status" value="1"/>
</dbReference>
<feature type="compositionally biased region" description="Basic and acidic residues" evidence="1">
    <location>
        <begin position="63"/>
        <end position="75"/>
    </location>
</feature>
<dbReference type="STRING" id="1448308.A0A2T2P7X4"/>
<feature type="compositionally biased region" description="Pro residues" evidence="1">
    <location>
        <begin position="456"/>
        <end position="495"/>
    </location>
</feature>
<feature type="compositionally biased region" description="Polar residues" evidence="1">
    <location>
        <begin position="583"/>
        <end position="615"/>
    </location>
</feature>
<accession>A0A2T2P7X4</accession>
<feature type="compositionally biased region" description="Basic and acidic residues" evidence="1">
    <location>
        <begin position="159"/>
        <end position="171"/>
    </location>
</feature>
<evidence type="ECO:0000256" key="1">
    <source>
        <dbReference type="SAM" id="MobiDB-lite"/>
    </source>
</evidence>
<dbReference type="Gene3D" id="1.10.287.110">
    <property type="entry name" value="DnaJ domain"/>
    <property type="match status" value="1"/>
</dbReference>
<feature type="compositionally biased region" description="Polar residues" evidence="1">
    <location>
        <begin position="369"/>
        <end position="387"/>
    </location>
</feature>
<feature type="region of interest" description="Disordered" evidence="1">
    <location>
        <begin position="63"/>
        <end position="620"/>
    </location>
</feature>
<name>A0A2T2P7X4_CORCC</name>
<feature type="compositionally biased region" description="Polar residues" evidence="1">
    <location>
        <begin position="191"/>
        <end position="215"/>
    </location>
</feature>
<evidence type="ECO:0000259" key="2">
    <source>
        <dbReference type="PROSITE" id="PS50076"/>
    </source>
</evidence>
<feature type="compositionally biased region" description="Polar residues" evidence="1">
    <location>
        <begin position="297"/>
        <end position="317"/>
    </location>
</feature>
<feature type="region of interest" description="Disordered" evidence="1">
    <location>
        <begin position="649"/>
        <end position="687"/>
    </location>
</feature>
<feature type="compositionally biased region" description="Acidic residues" evidence="1">
    <location>
        <begin position="566"/>
        <end position="580"/>
    </location>
</feature>
<dbReference type="SUPFAM" id="SSF46565">
    <property type="entry name" value="Chaperone J-domain"/>
    <property type="match status" value="1"/>
</dbReference>
<dbReference type="InterPro" id="IPR001623">
    <property type="entry name" value="DnaJ_domain"/>
</dbReference>
<gene>
    <name evidence="3" type="ORF">BS50DRAFT_192623</name>
</gene>
<dbReference type="GO" id="GO:0005737">
    <property type="term" value="C:cytoplasm"/>
    <property type="evidence" value="ECO:0007669"/>
    <property type="project" value="TreeGrafter"/>
</dbReference>
<dbReference type="PROSITE" id="PS00636">
    <property type="entry name" value="DNAJ_1"/>
    <property type="match status" value="1"/>
</dbReference>
<keyword evidence="4" id="KW-1185">Reference proteome</keyword>
<feature type="domain" description="J" evidence="2">
    <location>
        <begin position="9"/>
        <end position="75"/>
    </location>
</feature>
<feature type="compositionally biased region" description="Basic and acidic residues" evidence="1">
    <location>
        <begin position="350"/>
        <end position="359"/>
    </location>
</feature>
<reference evidence="3 4" key="1">
    <citation type="journal article" date="2018" name="Front. Microbiol.">
        <title>Genome-Wide Analysis of Corynespora cassiicola Leaf Fall Disease Putative Effectors.</title>
        <authorList>
            <person name="Lopez D."/>
            <person name="Ribeiro S."/>
            <person name="Label P."/>
            <person name="Fumanal B."/>
            <person name="Venisse J.S."/>
            <person name="Kohler A."/>
            <person name="de Oliveira R.R."/>
            <person name="Labutti K."/>
            <person name="Lipzen A."/>
            <person name="Lail K."/>
            <person name="Bauer D."/>
            <person name="Ohm R.A."/>
            <person name="Barry K.W."/>
            <person name="Spatafora J."/>
            <person name="Grigoriev I.V."/>
            <person name="Martin F.M."/>
            <person name="Pujade-Renaud V."/>
        </authorList>
    </citation>
    <scope>NUCLEOTIDE SEQUENCE [LARGE SCALE GENOMIC DNA]</scope>
    <source>
        <strain evidence="3 4">Philippines</strain>
    </source>
</reference>
<organism evidence="3 4">
    <name type="scientific">Corynespora cassiicola Philippines</name>
    <dbReference type="NCBI Taxonomy" id="1448308"/>
    <lineage>
        <taxon>Eukaryota</taxon>
        <taxon>Fungi</taxon>
        <taxon>Dikarya</taxon>
        <taxon>Ascomycota</taxon>
        <taxon>Pezizomycotina</taxon>
        <taxon>Dothideomycetes</taxon>
        <taxon>Pleosporomycetidae</taxon>
        <taxon>Pleosporales</taxon>
        <taxon>Corynesporascaceae</taxon>
        <taxon>Corynespora</taxon>
    </lineage>
</organism>
<feature type="compositionally biased region" description="Pro residues" evidence="1">
    <location>
        <begin position="112"/>
        <end position="135"/>
    </location>
</feature>
<feature type="compositionally biased region" description="Polar residues" evidence="1">
    <location>
        <begin position="440"/>
        <end position="453"/>
    </location>
</feature>
<dbReference type="EMBL" id="KZ678129">
    <property type="protein sequence ID" value="PSN73666.1"/>
    <property type="molecule type" value="Genomic_DNA"/>
</dbReference>
<feature type="compositionally biased region" description="Polar residues" evidence="1">
    <location>
        <begin position="540"/>
        <end position="553"/>
    </location>
</feature>
<proteinExistence type="predicted"/>
<dbReference type="PROSITE" id="PS50076">
    <property type="entry name" value="DNAJ_2"/>
    <property type="match status" value="1"/>
</dbReference>
<feature type="compositionally biased region" description="Polar residues" evidence="1">
    <location>
        <begin position="95"/>
        <end position="107"/>
    </location>
</feature>
<dbReference type="Proteomes" id="UP000240883">
    <property type="component" value="Unassembled WGS sequence"/>
</dbReference>
<dbReference type="PANTHER" id="PTHR44029:SF1">
    <property type="entry name" value="DNAJ HOMOLOG SUBFAMILY C MEMBER 21"/>
    <property type="match status" value="1"/>
</dbReference>
<dbReference type="PRINTS" id="PR00625">
    <property type="entry name" value="JDOMAIN"/>
</dbReference>
<dbReference type="OrthoDB" id="10250354at2759"/>